<dbReference type="Proteomes" id="UP000249402">
    <property type="component" value="Unassembled WGS sequence"/>
</dbReference>
<proteinExistence type="predicted"/>
<evidence type="ECO:0000256" key="1">
    <source>
        <dbReference type="SAM" id="MobiDB-lite"/>
    </source>
</evidence>
<evidence type="ECO:0000313" key="3">
    <source>
        <dbReference type="Proteomes" id="UP000249402"/>
    </source>
</evidence>
<dbReference type="GeneID" id="37218424"/>
<dbReference type="VEuPathDB" id="FungiDB:BO80DRAFT_128456"/>
<accession>A0A395GVD4</accession>
<keyword evidence="3" id="KW-1185">Reference proteome</keyword>
<sequence length="118" mass="12365">MHASDRRKSQLSDTSRYLTYYALSMAAGSEEGETAGKNDPPALQIRTSQGCLEGSWRGVLGGSSNSPSPPIDEAVGDCRSSAAQNLPSIPSVTRSVSVGLVPFPNRSFILSSLEPPGP</sequence>
<dbReference type="AlphaFoldDB" id="A0A395GVD4"/>
<evidence type="ECO:0000313" key="2">
    <source>
        <dbReference type="EMBL" id="RAK99352.1"/>
    </source>
</evidence>
<organism evidence="2 3">
    <name type="scientific">Aspergillus ibericus CBS 121593</name>
    <dbReference type="NCBI Taxonomy" id="1448316"/>
    <lineage>
        <taxon>Eukaryota</taxon>
        <taxon>Fungi</taxon>
        <taxon>Dikarya</taxon>
        <taxon>Ascomycota</taxon>
        <taxon>Pezizomycotina</taxon>
        <taxon>Eurotiomycetes</taxon>
        <taxon>Eurotiomycetidae</taxon>
        <taxon>Eurotiales</taxon>
        <taxon>Aspergillaceae</taxon>
        <taxon>Aspergillus</taxon>
        <taxon>Aspergillus subgen. Circumdati</taxon>
    </lineage>
</organism>
<dbReference type="RefSeq" id="XP_025573680.1">
    <property type="nucleotide sequence ID" value="XM_025713559.1"/>
</dbReference>
<gene>
    <name evidence="2" type="ORF">BO80DRAFT_128456</name>
</gene>
<feature type="region of interest" description="Disordered" evidence="1">
    <location>
        <begin position="28"/>
        <end position="76"/>
    </location>
</feature>
<protein>
    <submittedName>
        <fullName evidence="2">Uncharacterized protein</fullName>
    </submittedName>
</protein>
<dbReference type="EMBL" id="KZ824447">
    <property type="protein sequence ID" value="RAK99352.1"/>
    <property type="molecule type" value="Genomic_DNA"/>
</dbReference>
<name>A0A395GVD4_9EURO</name>
<reference evidence="2 3" key="1">
    <citation type="submission" date="2018-02" db="EMBL/GenBank/DDBJ databases">
        <title>The genomes of Aspergillus section Nigri reveals drivers in fungal speciation.</title>
        <authorList>
            <consortium name="DOE Joint Genome Institute"/>
            <person name="Vesth T.C."/>
            <person name="Nybo J."/>
            <person name="Theobald S."/>
            <person name="Brandl J."/>
            <person name="Frisvad J.C."/>
            <person name="Nielsen K.F."/>
            <person name="Lyhne E.K."/>
            <person name="Kogle M.E."/>
            <person name="Kuo A."/>
            <person name="Riley R."/>
            <person name="Clum A."/>
            <person name="Nolan M."/>
            <person name="Lipzen A."/>
            <person name="Salamov A."/>
            <person name="Henrissat B."/>
            <person name="Wiebenga A."/>
            <person name="De vries R.P."/>
            <person name="Grigoriev I.V."/>
            <person name="Mortensen U.H."/>
            <person name="Andersen M.R."/>
            <person name="Baker S.E."/>
        </authorList>
    </citation>
    <scope>NUCLEOTIDE SEQUENCE [LARGE SCALE GENOMIC DNA]</scope>
    <source>
        <strain evidence="2 3">CBS 121593</strain>
    </source>
</reference>